<dbReference type="InterPro" id="IPR009305">
    <property type="entry name" value="Mpo1-like"/>
</dbReference>
<gene>
    <name evidence="2" type="ORF">D0C36_06210</name>
</gene>
<dbReference type="AlphaFoldDB" id="A0A372NYB4"/>
<keyword evidence="1" id="KW-1133">Transmembrane helix</keyword>
<dbReference type="PANTHER" id="PTHR28026:SF9">
    <property type="entry name" value="2-HYDROXY-PALMITIC ACID DIOXYGENASE MPO1"/>
    <property type="match status" value="1"/>
</dbReference>
<organism evidence="2 3">
    <name type="scientific">Mucilaginibacter conchicola</name>
    <dbReference type="NCBI Taxonomy" id="2303333"/>
    <lineage>
        <taxon>Bacteria</taxon>
        <taxon>Pseudomonadati</taxon>
        <taxon>Bacteroidota</taxon>
        <taxon>Sphingobacteriia</taxon>
        <taxon>Sphingobacteriales</taxon>
        <taxon>Sphingobacteriaceae</taxon>
        <taxon>Mucilaginibacter</taxon>
    </lineage>
</organism>
<keyword evidence="3" id="KW-1185">Reference proteome</keyword>
<dbReference type="EMBL" id="QWDC01000001">
    <property type="protein sequence ID" value="RFZ95118.1"/>
    <property type="molecule type" value="Genomic_DNA"/>
</dbReference>
<evidence type="ECO:0000313" key="2">
    <source>
        <dbReference type="EMBL" id="RFZ95118.1"/>
    </source>
</evidence>
<evidence type="ECO:0000313" key="3">
    <source>
        <dbReference type="Proteomes" id="UP000264217"/>
    </source>
</evidence>
<sequence>MGKQHHNQSIPAKPKQEDLRPVELVFARLDASHQNPTNLLLHYICVPLMVLGILGMAWAFPFPEIGFLKAYKGYFNWASFVIAIAVYYYLKQSPMLSYLMLFLMFGFSYIIMQFEVWEKAGGPALGLISVGILMLSLLGQYIGGRAEGKEQSFNDDSKLFYVTPLWVMYRLAKKIKLKY</sequence>
<accession>A0A372NYB4</accession>
<name>A0A372NYB4_9SPHI</name>
<keyword evidence="1" id="KW-0812">Transmembrane</keyword>
<keyword evidence="1" id="KW-0472">Membrane</keyword>
<dbReference type="GO" id="GO:0046521">
    <property type="term" value="P:sphingoid catabolic process"/>
    <property type="evidence" value="ECO:0007669"/>
    <property type="project" value="TreeGrafter"/>
</dbReference>
<dbReference type="GO" id="GO:0016020">
    <property type="term" value="C:membrane"/>
    <property type="evidence" value="ECO:0007669"/>
    <property type="project" value="GOC"/>
</dbReference>
<dbReference type="PANTHER" id="PTHR28026">
    <property type="entry name" value="DUF962 DOMAIN PROTEIN (AFU_ORTHOLOGUE AFUA_8G05310)"/>
    <property type="match status" value="1"/>
</dbReference>
<proteinExistence type="predicted"/>
<reference evidence="2 3" key="1">
    <citation type="submission" date="2018-08" db="EMBL/GenBank/DDBJ databases">
        <title>Mucilaginibacter sp. MYSH2.</title>
        <authorList>
            <person name="Seo T."/>
        </authorList>
    </citation>
    <scope>NUCLEOTIDE SEQUENCE [LARGE SCALE GENOMIC DNA]</scope>
    <source>
        <strain evidence="2 3">MYSH2</strain>
    </source>
</reference>
<feature type="transmembrane region" description="Helical" evidence="1">
    <location>
        <begin position="40"/>
        <end position="62"/>
    </location>
</feature>
<comment type="caution">
    <text evidence="2">The sequence shown here is derived from an EMBL/GenBank/DDBJ whole genome shotgun (WGS) entry which is preliminary data.</text>
</comment>
<feature type="transmembrane region" description="Helical" evidence="1">
    <location>
        <begin position="96"/>
        <end position="112"/>
    </location>
</feature>
<protein>
    <submittedName>
        <fullName evidence="2">DUF962 domain-containing protein</fullName>
    </submittedName>
</protein>
<dbReference type="Proteomes" id="UP000264217">
    <property type="component" value="Unassembled WGS sequence"/>
</dbReference>
<dbReference type="OrthoDB" id="5515308at2"/>
<dbReference type="RefSeq" id="WP_117390675.1">
    <property type="nucleotide sequence ID" value="NZ_QWDC01000001.1"/>
</dbReference>
<feature type="transmembrane region" description="Helical" evidence="1">
    <location>
        <begin position="74"/>
        <end position="90"/>
    </location>
</feature>
<evidence type="ECO:0000256" key="1">
    <source>
        <dbReference type="SAM" id="Phobius"/>
    </source>
</evidence>
<feature type="transmembrane region" description="Helical" evidence="1">
    <location>
        <begin position="124"/>
        <end position="143"/>
    </location>
</feature>